<accession>A0ACC0KVU2</accession>
<organism evidence="1 2">
    <name type="scientific">Choristoneura fumiferana</name>
    <name type="common">Spruce budworm moth</name>
    <name type="synonym">Archips fumiferana</name>
    <dbReference type="NCBI Taxonomy" id="7141"/>
    <lineage>
        <taxon>Eukaryota</taxon>
        <taxon>Metazoa</taxon>
        <taxon>Ecdysozoa</taxon>
        <taxon>Arthropoda</taxon>
        <taxon>Hexapoda</taxon>
        <taxon>Insecta</taxon>
        <taxon>Pterygota</taxon>
        <taxon>Neoptera</taxon>
        <taxon>Endopterygota</taxon>
        <taxon>Lepidoptera</taxon>
        <taxon>Glossata</taxon>
        <taxon>Ditrysia</taxon>
        <taxon>Tortricoidea</taxon>
        <taxon>Tortricidae</taxon>
        <taxon>Tortricinae</taxon>
        <taxon>Choristoneura</taxon>
    </lineage>
</organism>
<dbReference type="Proteomes" id="UP001064048">
    <property type="component" value="Chromosome 2"/>
</dbReference>
<protein>
    <submittedName>
        <fullName evidence="1">Uncharacterized protein</fullName>
    </submittedName>
</protein>
<gene>
    <name evidence="1" type="ORF">MSG28_001589</name>
</gene>
<evidence type="ECO:0000313" key="1">
    <source>
        <dbReference type="EMBL" id="KAI8440206.1"/>
    </source>
</evidence>
<keyword evidence="2" id="KW-1185">Reference proteome</keyword>
<dbReference type="EMBL" id="CM046102">
    <property type="protein sequence ID" value="KAI8440206.1"/>
    <property type="molecule type" value="Genomic_DNA"/>
</dbReference>
<sequence length="675" mass="76909">MEQSNPILKQINVFVLDSDKAWFGPRKISHEPNQFTDQLWKLDFPKLKNDRLLRAASGKEVDKVPVWVMRQAGRYLPEFQEVRAKHDFFTVCRTPELACEVTLQPLRRYELDASIIFSDILVIPQALGMIVEMHPGLGPVFPQPLTSPSEIDQLQEEGAVARLLYVGKAITLTRHKIEGKVPLIGFTGAPFTLMGYMIEGGGSKTMSKTKEWLEKYPKDVHKLLSLLTRVIIDYLVMQAESGAQLLQVFESSADHLTREHFIEFSAPYLKDIRTGVQQKLKEKNLEDVPMTVFAKGGGHSLDIQAKLGYETLGLDWTVDPIEARKIVGENITLQGNLDPQDLYKTPEEIRKLTINMVQKFGKHRYIANLGHGITPQTPLEIHAMSTTEESFKDKLVNSLSQQLSEYELLKAMYDDEIALTDSKVLEDITNFVESTLESEYTPSHLDFVLNLNVEGLKLEISVNLPSFYPGEEPDLYVRSNQLSRHQETSLNTELSQYIKNNFVEEVCIYSAVSWLQDNVAKFSKQKVDKSDNVEVSAASKSPITEKFVRLWIYSHHIYNKKKRDEIESRAKDLKLTGFCLPGKPGIVCIEGPDRDCKEWWSIIRSMTWKKIAIKTTETFNISEQAKAQKFSKFEEIHFPNSAARNKHADMSGLSKYMEEHGLIDIFKDLFGLGEV</sequence>
<reference evidence="1 2" key="1">
    <citation type="journal article" date="2022" name="Genome Biol. Evol.">
        <title>The Spruce Budworm Genome: Reconstructing the Evolutionary History of Antifreeze Proteins.</title>
        <authorList>
            <person name="Beliveau C."/>
            <person name="Gagne P."/>
            <person name="Picq S."/>
            <person name="Vernygora O."/>
            <person name="Keeling C.I."/>
            <person name="Pinkney K."/>
            <person name="Doucet D."/>
            <person name="Wen F."/>
            <person name="Johnston J.S."/>
            <person name="Maaroufi H."/>
            <person name="Boyle B."/>
            <person name="Laroche J."/>
            <person name="Dewar K."/>
            <person name="Juretic N."/>
            <person name="Blackburn G."/>
            <person name="Nisole A."/>
            <person name="Brunet B."/>
            <person name="Brandao M."/>
            <person name="Lumley L."/>
            <person name="Duan J."/>
            <person name="Quan G."/>
            <person name="Lucarotti C.J."/>
            <person name="Roe A.D."/>
            <person name="Sperling F.A.H."/>
            <person name="Levesque R.C."/>
            <person name="Cusson M."/>
        </authorList>
    </citation>
    <scope>NUCLEOTIDE SEQUENCE [LARGE SCALE GENOMIC DNA]</scope>
    <source>
        <strain evidence="1">Glfc:IPQL:Cfum</strain>
    </source>
</reference>
<proteinExistence type="predicted"/>
<evidence type="ECO:0000313" key="2">
    <source>
        <dbReference type="Proteomes" id="UP001064048"/>
    </source>
</evidence>
<name>A0ACC0KVU2_CHOFU</name>
<comment type="caution">
    <text evidence="1">The sequence shown here is derived from an EMBL/GenBank/DDBJ whole genome shotgun (WGS) entry which is preliminary data.</text>
</comment>